<organism evidence="1 2">
    <name type="scientific">Stephania yunnanensis</name>
    <dbReference type="NCBI Taxonomy" id="152371"/>
    <lineage>
        <taxon>Eukaryota</taxon>
        <taxon>Viridiplantae</taxon>
        <taxon>Streptophyta</taxon>
        <taxon>Embryophyta</taxon>
        <taxon>Tracheophyta</taxon>
        <taxon>Spermatophyta</taxon>
        <taxon>Magnoliopsida</taxon>
        <taxon>Ranunculales</taxon>
        <taxon>Menispermaceae</taxon>
        <taxon>Menispermoideae</taxon>
        <taxon>Cissampelideae</taxon>
        <taxon>Stephania</taxon>
    </lineage>
</organism>
<reference evidence="1 2" key="1">
    <citation type="submission" date="2024-01" db="EMBL/GenBank/DDBJ databases">
        <title>Genome assemblies of Stephania.</title>
        <authorList>
            <person name="Yang L."/>
        </authorList>
    </citation>
    <scope>NUCLEOTIDE SEQUENCE [LARGE SCALE GENOMIC DNA]</scope>
    <source>
        <strain evidence="1">YNDBR</strain>
        <tissue evidence="1">Leaf</tissue>
    </source>
</reference>
<accession>A0AAP0KEF8</accession>
<comment type="caution">
    <text evidence="1">The sequence shown here is derived from an EMBL/GenBank/DDBJ whole genome shotgun (WGS) entry which is preliminary data.</text>
</comment>
<evidence type="ECO:0000313" key="1">
    <source>
        <dbReference type="EMBL" id="KAK9151093.1"/>
    </source>
</evidence>
<keyword evidence="2" id="KW-1185">Reference proteome</keyword>
<evidence type="ECO:0000313" key="2">
    <source>
        <dbReference type="Proteomes" id="UP001420932"/>
    </source>
</evidence>
<name>A0AAP0KEF8_9MAGN</name>
<dbReference type="Proteomes" id="UP001420932">
    <property type="component" value="Unassembled WGS sequence"/>
</dbReference>
<protein>
    <submittedName>
        <fullName evidence="1">Uncharacterized protein</fullName>
    </submittedName>
</protein>
<sequence length="78" mass="9340">MCQSQCLWNKSSCFYFIVLEEKGKRRNCIFFYAPEIDSEIASSILKILRKRRVVRLLFQGLTKSIRLKKREVILQVRN</sequence>
<dbReference type="EMBL" id="JBBNAF010000004">
    <property type="protein sequence ID" value="KAK9151093.1"/>
    <property type="molecule type" value="Genomic_DNA"/>
</dbReference>
<gene>
    <name evidence="1" type="ORF">Syun_009402</name>
</gene>
<dbReference type="AlphaFoldDB" id="A0AAP0KEF8"/>
<proteinExistence type="predicted"/>